<gene>
    <name evidence="1" type="ORF">BECKFM1743A_GA0114220_102201</name>
    <name evidence="3" type="ORF">BECKFM1743B_GA0114221_105001</name>
    <name evidence="2" type="ORF">BECKFM1743C_GA0114222_102492</name>
</gene>
<evidence type="ECO:0000313" key="2">
    <source>
        <dbReference type="EMBL" id="VFJ59574.1"/>
    </source>
</evidence>
<evidence type="ECO:0000313" key="3">
    <source>
        <dbReference type="EMBL" id="VFK17740.1"/>
    </source>
</evidence>
<dbReference type="EMBL" id="CAADEZ010000220">
    <property type="protein sequence ID" value="VFJ58623.1"/>
    <property type="molecule type" value="Genomic_DNA"/>
</dbReference>
<reference evidence="2" key="1">
    <citation type="submission" date="2019-02" db="EMBL/GenBank/DDBJ databases">
        <authorList>
            <person name="Gruber-Vodicka R. H."/>
            <person name="Seah K. B. B."/>
        </authorList>
    </citation>
    <scope>NUCLEOTIDE SEQUENCE</scope>
    <source>
        <strain evidence="1">BECK_BZ163</strain>
        <strain evidence="3">BECK_BZ164</strain>
        <strain evidence="2">BECK_BZ165</strain>
    </source>
</reference>
<proteinExistence type="predicted"/>
<sequence length="55" mass="6137">MSILSAYRKPTLTLPSRVEGCNPVQVFSARSHLALPSEPARNHTLVHTRRRIASL</sequence>
<evidence type="ECO:0000313" key="1">
    <source>
        <dbReference type="EMBL" id="VFJ58623.1"/>
    </source>
</evidence>
<organism evidence="2">
    <name type="scientific">Candidatus Kentrum sp. FM</name>
    <dbReference type="NCBI Taxonomy" id="2126340"/>
    <lineage>
        <taxon>Bacteria</taxon>
        <taxon>Pseudomonadati</taxon>
        <taxon>Pseudomonadota</taxon>
        <taxon>Gammaproteobacteria</taxon>
        <taxon>Candidatus Kentrum</taxon>
    </lineage>
</organism>
<dbReference type="AlphaFoldDB" id="A0A450SZ79"/>
<dbReference type="EMBL" id="CAADFA010000249">
    <property type="protein sequence ID" value="VFJ59574.1"/>
    <property type="molecule type" value="Genomic_DNA"/>
</dbReference>
<dbReference type="EMBL" id="CAADFL010000500">
    <property type="protein sequence ID" value="VFK17740.1"/>
    <property type="molecule type" value="Genomic_DNA"/>
</dbReference>
<name>A0A450SZ79_9GAMM</name>
<accession>A0A450SZ79</accession>
<protein>
    <submittedName>
        <fullName evidence="2">Uncharacterized protein</fullName>
    </submittedName>
</protein>